<dbReference type="Proteomes" id="UP000077266">
    <property type="component" value="Unassembled WGS sequence"/>
</dbReference>
<dbReference type="InterPro" id="IPR027796">
    <property type="entry name" value="OTT_1508_deam-like"/>
</dbReference>
<organism evidence="2 3">
    <name type="scientific">Exidia glandulosa HHB12029</name>
    <dbReference type="NCBI Taxonomy" id="1314781"/>
    <lineage>
        <taxon>Eukaryota</taxon>
        <taxon>Fungi</taxon>
        <taxon>Dikarya</taxon>
        <taxon>Basidiomycota</taxon>
        <taxon>Agaricomycotina</taxon>
        <taxon>Agaricomycetes</taxon>
        <taxon>Auriculariales</taxon>
        <taxon>Exidiaceae</taxon>
        <taxon>Exidia</taxon>
    </lineage>
</organism>
<feature type="region of interest" description="Disordered" evidence="1">
    <location>
        <begin position="1"/>
        <end position="58"/>
    </location>
</feature>
<dbReference type="InParanoid" id="A0A165EM91"/>
<dbReference type="Pfam" id="PF14441">
    <property type="entry name" value="OTT_1508_deam"/>
    <property type="match status" value="1"/>
</dbReference>
<accession>A0A165EM91</accession>
<name>A0A165EM91_EXIGL</name>
<dbReference type="EMBL" id="KV426131">
    <property type="protein sequence ID" value="KZV87271.1"/>
    <property type="molecule type" value="Genomic_DNA"/>
</dbReference>
<gene>
    <name evidence="2" type="ORF">EXIGLDRAFT_773847</name>
</gene>
<reference evidence="2 3" key="1">
    <citation type="journal article" date="2016" name="Mol. Biol. Evol.">
        <title>Comparative Genomics of Early-Diverging Mushroom-Forming Fungi Provides Insights into the Origins of Lignocellulose Decay Capabilities.</title>
        <authorList>
            <person name="Nagy L.G."/>
            <person name="Riley R."/>
            <person name="Tritt A."/>
            <person name="Adam C."/>
            <person name="Daum C."/>
            <person name="Floudas D."/>
            <person name="Sun H."/>
            <person name="Yadav J.S."/>
            <person name="Pangilinan J."/>
            <person name="Larsson K.H."/>
            <person name="Matsuura K."/>
            <person name="Barry K."/>
            <person name="Labutti K."/>
            <person name="Kuo R."/>
            <person name="Ohm R.A."/>
            <person name="Bhattacharya S.S."/>
            <person name="Shirouzu T."/>
            <person name="Yoshinaga Y."/>
            <person name="Martin F.M."/>
            <person name="Grigoriev I.V."/>
            <person name="Hibbett D.S."/>
        </authorList>
    </citation>
    <scope>NUCLEOTIDE SEQUENCE [LARGE SCALE GENOMIC DNA]</scope>
    <source>
        <strain evidence="2 3">HHB12029</strain>
    </source>
</reference>
<sequence>MTTDRWRSDPHPSAWAHSCEDDGCIDHSSSRTSARHEPRQISRRERNPGAHPRVGGAKERTGSLLSFAIIIRALGSASASNSGELSNISTSPGSHWVAIADSYAIAAARSLQVNLAIALRPLNSTAYPSSYDTLADESAGYVLQVAYNDSVRGHPTELAFRHLHSVVARLRAREAAQRGLGSTLHACQICDSSSTGVACREDAIMDLLLAANAEVVDRRINGGLSSLIQLPGANGPLSPPPASSTCTCGRWVPPCSYKDAWTALSALLSLLTQWNSRDAEQEAHLRRSIVFTSYALTRVDGGRCLETTSAWTQHLLPVEVSLSTYVTRLARIATAFLTVLASPAPDEIELIGEQSPIYDFPSVAEMCGSHGSAVLSAGGLLANNPEHKRTLLLCAHAVARQTAPILNVAVHAEVKLLVHWLERNTRYGPASPLGNYIGSTRQPCFACSAFFNAARKERGASPEQGDMQQLIYCAPSSLRIHHRWQFPDVAVLNGEGQLDRVRVERMYKHVRRHFRAEVAYTLGLPPLS</sequence>
<evidence type="ECO:0000256" key="1">
    <source>
        <dbReference type="SAM" id="MobiDB-lite"/>
    </source>
</evidence>
<protein>
    <submittedName>
        <fullName evidence="2">Uncharacterized protein</fullName>
    </submittedName>
</protein>
<feature type="compositionally biased region" description="Basic and acidic residues" evidence="1">
    <location>
        <begin position="18"/>
        <end position="48"/>
    </location>
</feature>
<evidence type="ECO:0000313" key="2">
    <source>
        <dbReference type="EMBL" id="KZV87271.1"/>
    </source>
</evidence>
<feature type="compositionally biased region" description="Basic and acidic residues" evidence="1">
    <location>
        <begin position="1"/>
        <end position="10"/>
    </location>
</feature>
<dbReference type="AlphaFoldDB" id="A0A165EM91"/>
<keyword evidence="3" id="KW-1185">Reference proteome</keyword>
<proteinExistence type="predicted"/>
<evidence type="ECO:0000313" key="3">
    <source>
        <dbReference type="Proteomes" id="UP000077266"/>
    </source>
</evidence>